<reference evidence="3" key="1">
    <citation type="submission" date="2021-11" db="EMBL/GenBank/DDBJ databases">
        <authorList>
            <person name="Schell T."/>
        </authorList>
    </citation>
    <scope>NUCLEOTIDE SEQUENCE</scope>
    <source>
        <strain evidence="3">M5</strain>
    </source>
</reference>
<dbReference type="OrthoDB" id="6346036at2759"/>
<comment type="caution">
    <text evidence="3">The sequence shown here is derived from an EMBL/GenBank/DDBJ whole genome shotgun (WGS) entry which is preliminary data.</text>
</comment>
<keyword evidence="4" id="KW-1185">Reference proteome</keyword>
<evidence type="ECO:0000256" key="2">
    <source>
        <dbReference type="SAM" id="MobiDB-lite"/>
    </source>
</evidence>
<dbReference type="AlphaFoldDB" id="A0A8J2WPR6"/>
<gene>
    <name evidence="3" type="ORF">DGAL_LOCUS14771</name>
</gene>
<feature type="compositionally biased region" description="Polar residues" evidence="2">
    <location>
        <begin position="1"/>
        <end position="23"/>
    </location>
</feature>
<protein>
    <submittedName>
        <fullName evidence="3">Uncharacterized protein</fullName>
    </submittedName>
</protein>
<accession>A0A8J2WPR6</accession>
<sequence>MSQMSKDSSCGNQRPRTQNAQPSRKTRAKFEEPQCVTLSSDEDDDSFQETKKLKFDNTHKPSENSYDEASNASLVNSPVDAEEKGGSNDLLRWKEGGLSGPFFAVNCRLVRIGSYKFTPVGRVLFSSEGIILQAPVFHTFNQPSENSGKLINVVIPAQQLLQVDANFKRHLPVIFLDATPNICRSVCKELGLLKSAGPYWDYLSDEESKKHLTLLPFNLDDSAKNAIKRAFIPKGVFREITHTEANRRLVISSTPKRHENGQLEKVHPRYSNCWKSHSAALRQPSSKIKVVHSKMFVFLTAVDNTK</sequence>
<organism evidence="3 4">
    <name type="scientific">Daphnia galeata</name>
    <dbReference type="NCBI Taxonomy" id="27404"/>
    <lineage>
        <taxon>Eukaryota</taxon>
        <taxon>Metazoa</taxon>
        <taxon>Ecdysozoa</taxon>
        <taxon>Arthropoda</taxon>
        <taxon>Crustacea</taxon>
        <taxon>Branchiopoda</taxon>
        <taxon>Diplostraca</taxon>
        <taxon>Cladocera</taxon>
        <taxon>Anomopoda</taxon>
        <taxon>Daphniidae</taxon>
        <taxon>Daphnia</taxon>
    </lineage>
</organism>
<name>A0A8J2WPR6_9CRUS</name>
<feature type="compositionally biased region" description="Polar residues" evidence="2">
    <location>
        <begin position="63"/>
        <end position="76"/>
    </location>
</feature>
<dbReference type="EMBL" id="CAKKLH010000310">
    <property type="protein sequence ID" value="CAH0111153.1"/>
    <property type="molecule type" value="Genomic_DNA"/>
</dbReference>
<feature type="compositionally biased region" description="Basic and acidic residues" evidence="2">
    <location>
        <begin position="48"/>
        <end position="62"/>
    </location>
</feature>
<dbReference type="Proteomes" id="UP000789390">
    <property type="component" value="Unassembled WGS sequence"/>
</dbReference>
<dbReference type="GO" id="GO:0005737">
    <property type="term" value="C:cytoplasm"/>
    <property type="evidence" value="ECO:0007669"/>
    <property type="project" value="TreeGrafter"/>
</dbReference>
<evidence type="ECO:0000313" key="3">
    <source>
        <dbReference type="EMBL" id="CAH0111153.1"/>
    </source>
</evidence>
<dbReference type="GO" id="GO:0005634">
    <property type="term" value="C:nucleus"/>
    <property type="evidence" value="ECO:0007669"/>
    <property type="project" value="TreeGrafter"/>
</dbReference>
<dbReference type="InterPro" id="IPR051947">
    <property type="entry name" value="Sentrin-specific_protease"/>
</dbReference>
<evidence type="ECO:0000256" key="1">
    <source>
        <dbReference type="ARBA" id="ARBA00022786"/>
    </source>
</evidence>
<evidence type="ECO:0000313" key="4">
    <source>
        <dbReference type="Proteomes" id="UP000789390"/>
    </source>
</evidence>
<dbReference type="GO" id="GO:0016926">
    <property type="term" value="P:protein desumoylation"/>
    <property type="evidence" value="ECO:0007669"/>
    <property type="project" value="TreeGrafter"/>
</dbReference>
<dbReference type="PANTHER" id="PTHR46896">
    <property type="entry name" value="SENTRIN-SPECIFIC PROTEASE"/>
    <property type="match status" value="1"/>
</dbReference>
<dbReference type="PANTHER" id="PTHR46896:SF3">
    <property type="entry name" value="FI06413P-RELATED"/>
    <property type="match status" value="1"/>
</dbReference>
<feature type="region of interest" description="Disordered" evidence="2">
    <location>
        <begin position="1"/>
        <end position="86"/>
    </location>
</feature>
<keyword evidence="1" id="KW-0833">Ubl conjugation pathway</keyword>
<dbReference type="GO" id="GO:0070139">
    <property type="term" value="F:SUMO-specific endopeptidase activity"/>
    <property type="evidence" value="ECO:0007669"/>
    <property type="project" value="TreeGrafter"/>
</dbReference>
<proteinExistence type="predicted"/>